<dbReference type="Proteomes" id="UP001184376">
    <property type="component" value="Unassembled WGS sequence"/>
</dbReference>
<protein>
    <submittedName>
        <fullName evidence="1">Uncharacterized protein</fullName>
    </submittedName>
</protein>
<proteinExistence type="predicted"/>
<gene>
    <name evidence="1" type="ORF">J2795_002107</name>
</gene>
<organism evidence="1 2">
    <name type="scientific">Chryseobacterium bernardetii</name>
    <dbReference type="NCBI Taxonomy" id="1241978"/>
    <lineage>
        <taxon>Bacteria</taxon>
        <taxon>Pseudomonadati</taxon>
        <taxon>Bacteroidota</taxon>
        <taxon>Flavobacteriia</taxon>
        <taxon>Flavobacteriales</taxon>
        <taxon>Weeksellaceae</taxon>
        <taxon>Chryseobacterium group</taxon>
        <taxon>Chryseobacterium</taxon>
    </lineage>
</organism>
<sequence>MMKEIVKAMLLLMLSVISIQCSGTKSAYNILSSNDISEIQNYLDRAHPDDPKNSLLKKRIIELKNNAWTKRSADSRSIEARPVMIQKSFIEDVDSDKFEKLLQSDKINHKDKTVDFLNEMFNNNRDSPNAILFVKNHSHCNTILHIKEGVEEHDLAVPHDGENFIVLEKGKYTISGRICGAKYEKIKNLDHGIYITLKL</sequence>
<name>A0ACC6IUT7_9FLAO</name>
<comment type="caution">
    <text evidence="1">The sequence shown here is derived from an EMBL/GenBank/DDBJ whole genome shotgun (WGS) entry which is preliminary data.</text>
</comment>
<dbReference type="EMBL" id="JAVDRG010000002">
    <property type="protein sequence ID" value="MDR6441407.1"/>
    <property type="molecule type" value="Genomic_DNA"/>
</dbReference>
<evidence type="ECO:0000313" key="1">
    <source>
        <dbReference type="EMBL" id="MDR6441407.1"/>
    </source>
</evidence>
<keyword evidence="2" id="KW-1185">Reference proteome</keyword>
<accession>A0ACC6IUT7</accession>
<evidence type="ECO:0000313" key="2">
    <source>
        <dbReference type="Proteomes" id="UP001184376"/>
    </source>
</evidence>
<reference evidence="1" key="1">
    <citation type="submission" date="2023-07" db="EMBL/GenBank/DDBJ databases">
        <title>Sorghum-associated microbial communities from plants grown in Nebraska, USA.</title>
        <authorList>
            <person name="Schachtman D."/>
        </authorList>
    </citation>
    <scope>NUCLEOTIDE SEQUENCE</scope>
    <source>
        <strain evidence="1">DS1280</strain>
    </source>
</reference>